<dbReference type="OrthoDB" id="9769144at2"/>
<dbReference type="Proteomes" id="UP000199412">
    <property type="component" value="Unassembled WGS sequence"/>
</dbReference>
<keyword evidence="1" id="KW-0472">Membrane</keyword>
<dbReference type="AlphaFoldDB" id="A0A1G7GW38"/>
<dbReference type="STRING" id="69960.SAMN05421720_11625"/>
<protein>
    <submittedName>
        <fullName evidence="2">Uncharacterized membrane protein</fullName>
    </submittedName>
</protein>
<reference evidence="2 3" key="1">
    <citation type="submission" date="2016-10" db="EMBL/GenBank/DDBJ databases">
        <authorList>
            <person name="de Groot N.N."/>
        </authorList>
    </citation>
    <scope>NUCLEOTIDE SEQUENCE [LARGE SCALE GENOMIC DNA]</scope>
    <source>
        <strain evidence="2 3">ATCC 700224</strain>
    </source>
</reference>
<dbReference type="InterPro" id="IPR029062">
    <property type="entry name" value="Class_I_gatase-like"/>
</dbReference>
<keyword evidence="1" id="KW-0812">Transmembrane</keyword>
<organism evidence="2 3">
    <name type="scientific">Rhodospira trueperi</name>
    <dbReference type="NCBI Taxonomy" id="69960"/>
    <lineage>
        <taxon>Bacteria</taxon>
        <taxon>Pseudomonadati</taxon>
        <taxon>Pseudomonadota</taxon>
        <taxon>Alphaproteobacteria</taxon>
        <taxon>Rhodospirillales</taxon>
        <taxon>Rhodospirillaceae</taxon>
        <taxon>Rhodospira</taxon>
    </lineage>
</organism>
<dbReference type="Gene3D" id="3.40.50.880">
    <property type="match status" value="1"/>
</dbReference>
<gene>
    <name evidence="2" type="ORF">SAMN05421720_11625</name>
</gene>
<accession>A0A1G7GW38</accession>
<feature type="transmembrane region" description="Helical" evidence="1">
    <location>
        <begin position="676"/>
        <end position="694"/>
    </location>
</feature>
<dbReference type="EMBL" id="FNAP01000016">
    <property type="protein sequence ID" value="SDE92325.1"/>
    <property type="molecule type" value="Genomic_DNA"/>
</dbReference>
<keyword evidence="1" id="KW-1133">Transmembrane helix</keyword>
<evidence type="ECO:0000313" key="2">
    <source>
        <dbReference type="EMBL" id="SDE92325.1"/>
    </source>
</evidence>
<feature type="transmembrane region" description="Helical" evidence="1">
    <location>
        <begin position="12"/>
        <end position="33"/>
    </location>
</feature>
<evidence type="ECO:0000256" key="1">
    <source>
        <dbReference type="SAM" id="Phobius"/>
    </source>
</evidence>
<dbReference type="PANTHER" id="PTHR37947:SF1">
    <property type="entry name" value="BLL2462 PROTEIN"/>
    <property type="match status" value="1"/>
</dbReference>
<keyword evidence="3" id="KW-1185">Reference proteome</keyword>
<proteinExistence type="predicted"/>
<dbReference type="SUPFAM" id="SSF52317">
    <property type="entry name" value="Class I glutamine amidotransferase-like"/>
    <property type="match status" value="1"/>
</dbReference>
<sequence length="698" mass="73987">MTPPVEIALAPLVPVPVLWGLGALVGLFTALAVWRRARGAWTRLLPGALLLLVLANPQGVAERREPLADVAVIAVDESTSNRLDGRAARTVAGLAALRDSLGDSPDLEVRVTRVEETDGERGTRLLSAVRAALADVPPSRRAGVIALTDGRVHDADTLDAATLGAPLHVLLTGRPDEVDRHLSVEAAPTYGLVGRTLEATVRLRDPTLADGTPVPLTLFRDGRPAGTVTVPANRPGSVSLPLEHAGDTVFEMRARPVPGELTVVNNRAAISVNGVRDRLRVLLVSGQPHAGERVWRNLLKSDPNVDLVHFTILRSPHKDDATPLHELALIAFPIADLFQERLDSFDLIIFDRYRRQGLVPLGYLANVAAYVRRGGALLLAVGPEFAETVSLYDSALADVLPVTPTRAVIDEAFRPNPTAMGRRHPVTASLPGLPSDANSEPAWGRWARVVEADLAAGAEVSGDGQTLLTGAGERPLLVLARAGEGRAGVLLSDTMWLWAKGFEGGGPQAELLRRVAHWLMREPDLEEETLGARMVGDGLEVTRRGLDPEAMPDTVTVTDPLGQTHELPLTDQGDGRAVAVLPDAAPGVHTLDDGTLSAVAVAGTPNPLETAEVRATDAPLAPLAEASGGTVRWLETDGMPAVRRVSGTGALAGSGWIGLRDTGSYRVVGVDQAALLPPWLALLLILGGLGLAWWREAR</sequence>
<dbReference type="PANTHER" id="PTHR37947">
    <property type="entry name" value="BLL2462 PROTEIN"/>
    <property type="match status" value="1"/>
</dbReference>
<feature type="transmembrane region" description="Helical" evidence="1">
    <location>
        <begin position="40"/>
        <end position="57"/>
    </location>
</feature>
<dbReference type="RefSeq" id="WP_092787796.1">
    <property type="nucleotide sequence ID" value="NZ_FNAP01000016.1"/>
</dbReference>
<evidence type="ECO:0000313" key="3">
    <source>
        <dbReference type="Proteomes" id="UP000199412"/>
    </source>
</evidence>
<name>A0A1G7GW38_9PROT</name>